<evidence type="ECO:0000256" key="3">
    <source>
        <dbReference type="SAM" id="SignalP"/>
    </source>
</evidence>
<evidence type="ECO:0000259" key="4">
    <source>
        <dbReference type="SMART" id="SM00701"/>
    </source>
</evidence>
<dbReference type="InterPro" id="IPR002502">
    <property type="entry name" value="Amidase_domain"/>
</dbReference>
<proteinExistence type="inferred from homology"/>
<dbReference type="GO" id="GO:0008270">
    <property type="term" value="F:zinc ion binding"/>
    <property type="evidence" value="ECO:0007669"/>
    <property type="project" value="InterPro"/>
</dbReference>
<dbReference type="CDD" id="cd06583">
    <property type="entry name" value="PGRP"/>
    <property type="match status" value="1"/>
</dbReference>
<gene>
    <name evidence="5" type="ORF">Pr1d_05470</name>
</gene>
<evidence type="ECO:0000256" key="2">
    <source>
        <dbReference type="SAM" id="MobiDB-lite"/>
    </source>
</evidence>
<dbReference type="Gene3D" id="3.40.80.10">
    <property type="entry name" value="Peptidoglycan recognition protein-like"/>
    <property type="match status" value="1"/>
</dbReference>
<evidence type="ECO:0000313" key="6">
    <source>
        <dbReference type="Proteomes" id="UP000323917"/>
    </source>
</evidence>
<dbReference type="SUPFAM" id="SSF55846">
    <property type="entry name" value="N-acetylmuramoyl-L-alanine amidase-like"/>
    <property type="match status" value="1"/>
</dbReference>
<dbReference type="InterPro" id="IPR015510">
    <property type="entry name" value="PGRP"/>
</dbReference>
<dbReference type="GO" id="GO:0008745">
    <property type="term" value="F:N-acetylmuramoyl-L-alanine amidase activity"/>
    <property type="evidence" value="ECO:0007669"/>
    <property type="project" value="InterPro"/>
</dbReference>
<dbReference type="InterPro" id="IPR006619">
    <property type="entry name" value="PGRP_domain_met/bac"/>
</dbReference>
<protein>
    <submittedName>
        <fullName evidence="5">N-acetylmuramoyl-L-alanine amidase</fullName>
    </submittedName>
</protein>
<comment type="similarity">
    <text evidence="1">Belongs to the N-acetylmuramoyl-L-alanine amidase 2 family.</text>
</comment>
<dbReference type="SMART" id="SM00701">
    <property type="entry name" value="PGRP"/>
    <property type="match status" value="1"/>
</dbReference>
<name>A0A5B9Q8P6_9BACT</name>
<dbReference type="AlphaFoldDB" id="A0A5B9Q8P6"/>
<dbReference type="PANTHER" id="PTHR11022">
    <property type="entry name" value="PEPTIDOGLYCAN RECOGNITION PROTEIN"/>
    <property type="match status" value="1"/>
</dbReference>
<feature type="chain" id="PRO_5022687638" evidence="3">
    <location>
        <begin position="20"/>
        <end position="249"/>
    </location>
</feature>
<accession>A0A5B9Q8P6</accession>
<dbReference type="KEGG" id="bgok:Pr1d_05470"/>
<dbReference type="GO" id="GO:0009253">
    <property type="term" value="P:peptidoglycan catabolic process"/>
    <property type="evidence" value="ECO:0007669"/>
    <property type="project" value="InterPro"/>
</dbReference>
<feature type="signal peptide" evidence="3">
    <location>
        <begin position="1"/>
        <end position="19"/>
    </location>
</feature>
<organism evidence="5 6">
    <name type="scientific">Bythopirellula goksoeyrii</name>
    <dbReference type="NCBI Taxonomy" id="1400387"/>
    <lineage>
        <taxon>Bacteria</taxon>
        <taxon>Pseudomonadati</taxon>
        <taxon>Planctomycetota</taxon>
        <taxon>Planctomycetia</taxon>
        <taxon>Pirellulales</taxon>
        <taxon>Lacipirellulaceae</taxon>
        <taxon>Bythopirellula</taxon>
    </lineage>
</organism>
<keyword evidence="6" id="KW-1185">Reference proteome</keyword>
<dbReference type="RefSeq" id="WP_148072077.1">
    <property type="nucleotide sequence ID" value="NZ_CP042913.1"/>
</dbReference>
<dbReference type="OrthoDB" id="9811296at2"/>
<evidence type="ECO:0000313" key="5">
    <source>
        <dbReference type="EMBL" id="QEG33286.1"/>
    </source>
</evidence>
<dbReference type="InterPro" id="IPR036505">
    <property type="entry name" value="Amidase/PGRP_sf"/>
</dbReference>
<dbReference type="PANTHER" id="PTHR11022:SF41">
    <property type="entry name" value="PEPTIDOGLYCAN-RECOGNITION PROTEIN LC-RELATED"/>
    <property type="match status" value="1"/>
</dbReference>
<reference evidence="5 6" key="1">
    <citation type="submission" date="2019-08" db="EMBL/GenBank/DDBJ databases">
        <title>Deep-cultivation of Planctomycetes and their phenomic and genomic characterization uncovers novel biology.</title>
        <authorList>
            <person name="Wiegand S."/>
            <person name="Jogler M."/>
            <person name="Boedeker C."/>
            <person name="Pinto D."/>
            <person name="Vollmers J."/>
            <person name="Rivas-Marin E."/>
            <person name="Kohn T."/>
            <person name="Peeters S.H."/>
            <person name="Heuer A."/>
            <person name="Rast P."/>
            <person name="Oberbeckmann S."/>
            <person name="Bunk B."/>
            <person name="Jeske O."/>
            <person name="Meyerdierks A."/>
            <person name="Storesund J.E."/>
            <person name="Kallscheuer N."/>
            <person name="Luecker S."/>
            <person name="Lage O.M."/>
            <person name="Pohl T."/>
            <person name="Merkel B.J."/>
            <person name="Hornburger P."/>
            <person name="Mueller R.-W."/>
            <person name="Bruemmer F."/>
            <person name="Labrenz M."/>
            <person name="Spormann A.M."/>
            <person name="Op den Camp H."/>
            <person name="Overmann J."/>
            <person name="Amann R."/>
            <person name="Jetten M.S.M."/>
            <person name="Mascher T."/>
            <person name="Medema M.H."/>
            <person name="Devos D.P."/>
            <person name="Kaster A.-K."/>
            <person name="Ovreas L."/>
            <person name="Rohde M."/>
            <person name="Galperin M.Y."/>
            <person name="Jogler C."/>
        </authorList>
    </citation>
    <scope>NUCLEOTIDE SEQUENCE [LARGE SCALE GENOMIC DNA]</scope>
    <source>
        <strain evidence="5 6">Pr1d</strain>
    </source>
</reference>
<dbReference type="Proteomes" id="UP000323917">
    <property type="component" value="Chromosome"/>
</dbReference>
<feature type="region of interest" description="Disordered" evidence="2">
    <location>
        <begin position="140"/>
        <end position="159"/>
    </location>
</feature>
<feature type="domain" description="Peptidoglycan recognition protein family" evidence="4">
    <location>
        <begin position="25"/>
        <end position="212"/>
    </location>
</feature>
<keyword evidence="3" id="KW-0732">Signal</keyword>
<dbReference type="Pfam" id="PF01510">
    <property type="entry name" value="Amidase_2"/>
    <property type="match status" value="1"/>
</dbReference>
<sequence precursor="true">MKLLILASILVCSTAHVVAEVVPKPEILPRSAWEALPEDNRLEVLKPNGKVKHISVHHTAVDKLRGNGTPEAELRIIQRGHRDENHWGDIAYHHLIAPDGRIFAGRSTKHAPNSGTRYQSESQWREAPIFTEEEVARDPQNLGVGGTKSLPESATGPRPGHVAGHVTICLLGNFMEAEPTDAAKQSFIQLAAYLLQEHQLTISDLWLHREVAATLCPGNQFYAWLREYPQGERYSLGPGLKSVQALLER</sequence>
<dbReference type="EMBL" id="CP042913">
    <property type="protein sequence ID" value="QEG33286.1"/>
    <property type="molecule type" value="Genomic_DNA"/>
</dbReference>
<evidence type="ECO:0000256" key="1">
    <source>
        <dbReference type="ARBA" id="ARBA00007553"/>
    </source>
</evidence>